<dbReference type="Proteomes" id="UP000272503">
    <property type="component" value="Unassembled WGS sequence"/>
</dbReference>
<evidence type="ECO:0000313" key="2">
    <source>
        <dbReference type="Proteomes" id="UP000272503"/>
    </source>
</evidence>
<gene>
    <name evidence="1" type="ORF">D9V32_13930</name>
</gene>
<sequence>MIHTDIPTQSEIVTLATARAPGSVSLFLRTSPVPAQNESAPVEFENLAKAALERFRAAHPDGEGRELIAGLTEQINDILQDTPFWRHLSHSIAAYITPTSLRTFRLPNRLSNSVEVSDRFHLKPLLRAVTFPHTAFVLALSQNAARLIEVTADAPAHEVTVPNLPTDAIDALAVPSISGRAPNGKIEGSEGKKVRLRQYARAVDKALRPFLSGRSTPLILATTEPLLGIYPSVNSYPNLLAEVIEGNPDPLTPGELDTRARPILDRRYAERVAAERDRFNGLVSAGRTTTEIDAIARAATFGAVETLVVDFDYVLPGTVDENSGAVTLDRGDTPDAYGVIDEVVRRSLLSGAKVWAVRAADLPDETGAAAILRFSATV</sequence>
<protein>
    <submittedName>
        <fullName evidence="1">Uncharacterized protein</fullName>
    </submittedName>
</protein>
<name>A0A3L7A1H1_9MICO</name>
<dbReference type="InterPro" id="IPR041638">
    <property type="entry name" value="BaeRF_family11"/>
</dbReference>
<comment type="caution">
    <text evidence="1">The sequence shown here is derived from an EMBL/GenBank/DDBJ whole genome shotgun (WGS) entry which is preliminary data.</text>
</comment>
<dbReference type="Pfam" id="PF18855">
    <property type="entry name" value="baeRF_family11"/>
    <property type="match status" value="1"/>
</dbReference>
<reference evidence="1 2" key="1">
    <citation type="submission" date="2018-10" db="EMBL/GenBank/DDBJ databases">
        <authorList>
            <person name="Li J."/>
        </authorList>
    </citation>
    <scope>NUCLEOTIDE SEQUENCE [LARGE SCALE GENOMIC DNA]</scope>
    <source>
        <strain evidence="1 2">IF 016277</strain>
    </source>
</reference>
<accession>A0A3L7A1H1</accession>
<dbReference type="OrthoDB" id="242138at2"/>
<organism evidence="1 2">
    <name type="scientific">Mycetocola tolaasinivorans</name>
    <dbReference type="NCBI Taxonomy" id="76635"/>
    <lineage>
        <taxon>Bacteria</taxon>
        <taxon>Bacillati</taxon>
        <taxon>Actinomycetota</taxon>
        <taxon>Actinomycetes</taxon>
        <taxon>Micrococcales</taxon>
        <taxon>Microbacteriaceae</taxon>
        <taxon>Mycetocola</taxon>
    </lineage>
</organism>
<keyword evidence="2" id="KW-1185">Reference proteome</keyword>
<proteinExistence type="predicted"/>
<evidence type="ECO:0000313" key="1">
    <source>
        <dbReference type="EMBL" id="RLP74136.1"/>
    </source>
</evidence>
<dbReference type="AlphaFoldDB" id="A0A3L7A1H1"/>
<dbReference type="EMBL" id="RCUX01000012">
    <property type="protein sequence ID" value="RLP74136.1"/>
    <property type="molecule type" value="Genomic_DNA"/>
</dbReference>